<evidence type="ECO:0000313" key="2">
    <source>
        <dbReference type="EMBL" id="MCO6052079.1"/>
    </source>
</evidence>
<dbReference type="PANTHER" id="PTHR37953:SF1">
    <property type="entry name" value="UPF0127 PROTEIN MJ1496"/>
    <property type="match status" value="1"/>
</dbReference>
<dbReference type="Gene3D" id="2.60.120.1140">
    <property type="entry name" value="Protein of unknown function DUF192"/>
    <property type="match status" value="1"/>
</dbReference>
<dbReference type="RefSeq" id="WP_252822265.1">
    <property type="nucleotide sequence ID" value="NZ_JAMXQS010000010.1"/>
</dbReference>
<evidence type="ECO:0000313" key="3">
    <source>
        <dbReference type="Proteomes" id="UP001205906"/>
    </source>
</evidence>
<reference evidence="2 3" key="1">
    <citation type="submission" date="2022-06" db="EMBL/GenBank/DDBJ databases">
        <title>Mesorhizobium sp. strain RP14 Genome sequencing and assembly.</title>
        <authorList>
            <person name="Kim I."/>
        </authorList>
    </citation>
    <scope>NUCLEOTIDE SEQUENCE [LARGE SCALE GENOMIC DNA]</scope>
    <source>
        <strain evidence="3">RP14(2022)</strain>
    </source>
</reference>
<sequence length="164" mass="17885">MNLNKQSKAFFLVAFLSLSVHAALARDAALVLPTDPAPLVAETSEGRREITIEIADDDRERAAGLMFRKEMADQHGMLFVMDASAPVGFWMHNTPMPLDLVFIGRDGRVKRVMKGEPYSDATIAPGMPVRFVLELKRGMAAKLGIKDGARLEHPAIAKAAADGR</sequence>
<dbReference type="PANTHER" id="PTHR37953">
    <property type="entry name" value="UPF0127 PROTEIN MJ1496"/>
    <property type="match status" value="1"/>
</dbReference>
<name>A0ABT1CB83_9HYPH</name>
<dbReference type="Pfam" id="PF02643">
    <property type="entry name" value="DUF192"/>
    <property type="match status" value="1"/>
</dbReference>
<feature type="chain" id="PRO_5045605907" evidence="1">
    <location>
        <begin position="23"/>
        <end position="164"/>
    </location>
</feature>
<accession>A0ABT1CB83</accession>
<keyword evidence="3" id="KW-1185">Reference proteome</keyword>
<dbReference type="EMBL" id="JAMXQS010000010">
    <property type="protein sequence ID" value="MCO6052079.1"/>
    <property type="molecule type" value="Genomic_DNA"/>
</dbReference>
<keyword evidence="1" id="KW-0732">Signal</keyword>
<dbReference type="InterPro" id="IPR038695">
    <property type="entry name" value="Saro_0823-like_sf"/>
</dbReference>
<evidence type="ECO:0000256" key="1">
    <source>
        <dbReference type="SAM" id="SignalP"/>
    </source>
</evidence>
<dbReference type="Proteomes" id="UP001205906">
    <property type="component" value="Unassembled WGS sequence"/>
</dbReference>
<feature type="signal peptide" evidence="1">
    <location>
        <begin position="1"/>
        <end position="22"/>
    </location>
</feature>
<gene>
    <name evidence="2" type="ORF">NGM99_20030</name>
</gene>
<dbReference type="InterPro" id="IPR003795">
    <property type="entry name" value="DUF192"/>
</dbReference>
<comment type="caution">
    <text evidence="2">The sequence shown here is derived from an EMBL/GenBank/DDBJ whole genome shotgun (WGS) entry which is preliminary data.</text>
</comment>
<protein>
    <submittedName>
        <fullName evidence="2">DUF192 domain-containing protein</fullName>
    </submittedName>
</protein>
<organism evidence="2 3">
    <name type="scientific">Mesorhizobium liriopis</name>
    <dbReference type="NCBI Taxonomy" id="2953882"/>
    <lineage>
        <taxon>Bacteria</taxon>
        <taxon>Pseudomonadati</taxon>
        <taxon>Pseudomonadota</taxon>
        <taxon>Alphaproteobacteria</taxon>
        <taxon>Hyphomicrobiales</taxon>
        <taxon>Phyllobacteriaceae</taxon>
        <taxon>Mesorhizobium</taxon>
    </lineage>
</organism>
<proteinExistence type="predicted"/>